<keyword evidence="2" id="KW-1185">Reference proteome</keyword>
<proteinExistence type="predicted"/>
<reference evidence="1 2" key="1">
    <citation type="submission" date="2017-12" db="EMBL/GenBank/DDBJ databases">
        <title>Chromulinavorax destructans is a abundant pathogen of dominant heterotrophic picoflagllates.</title>
        <authorList>
            <person name="Deeg C.M."/>
            <person name="Zimmer M."/>
            <person name="Suttle C.A."/>
        </authorList>
    </citation>
    <scope>NUCLEOTIDE SEQUENCE [LARGE SCALE GENOMIC DNA]</scope>
    <source>
        <strain evidence="1 2">SeV1</strain>
    </source>
</reference>
<sequence>MKKISVILAIGFIFYSPSIYLTANVDTNSFYFNDDDDFDFDDFGSSSDLNISKDDLLKYIPPVQKRSITSNTNDWANALLALQLSGNEIILNQSLYQRTNPIRTRTILDYPFALTYGFDAQGKNIASLDLYANIAWPKNFTQSSQFLSSYLNTENQDILDILDNITEQFMIENALDFGETFALLSPGKVVEIRAGGLLQTHFSRDKWNINLQLPVQYVARAFYLTPAEKDLLMNSPLASSFETENNISESQFYYENFFVDQLGIGDFKIKAMYQVQQSPHFDVNIGGFIILPVATAIQKGVIGTWLEQNNNRAYLDLRTINPDGSVPLTGKNQDDITNFFMGAINKLNSNILYPLLGNNGHVVTAFSCNTDWYFAQNWKFCGDYSFEIPLRAHEQRFYKAVQSNTDFENQFNTLANNYNTSFDDSDANALVLFANQKIQDMFFPFVYNTLVWPGLIVNSTNQFVVSHDYWGVQFGSNFWYQAKEQITAPIAPRNYDISVVPASSAAQGKVFGKFNYNFDCQNNSWSLSAYTDITVWNSGIGNDYTICISLDCKF</sequence>
<dbReference type="KEGG" id="cdes:C0J27_02400"/>
<dbReference type="AlphaFoldDB" id="A0A345ZBB8"/>
<gene>
    <name evidence="1" type="ORF">C0J27_02400</name>
</gene>
<organism evidence="1 2">
    <name type="scientific">Candidatus Chromulinivorax destructor</name>
    <dbReference type="NCBI Taxonomy" id="2066483"/>
    <lineage>
        <taxon>Bacteria</taxon>
        <taxon>Candidatus Babelota</taxon>
        <taxon>Candidatus Babeliae</taxon>
        <taxon>Candidatus Babeliales</taxon>
        <taxon>Candidatus Chromulinivoraceae</taxon>
        <taxon>Candidatus Chromulinivorax</taxon>
    </lineage>
</organism>
<name>A0A345ZBB8_9BACT</name>
<dbReference type="Proteomes" id="UP000254834">
    <property type="component" value="Chromosome"/>
</dbReference>
<accession>A0A345ZBB8</accession>
<evidence type="ECO:0000313" key="1">
    <source>
        <dbReference type="EMBL" id="AXK60585.1"/>
    </source>
</evidence>
<dbReference type="RefSeq" id="WP_115585600.1">
    <property type="nucleotide sequence ID" value="NZ_CP025544.1"/>
</dbReference>
<protein>
    <submittedName>
        <fullName evidence="1">Uncharacterized protein</fullName>
    </submittedName>
</protein>
<dbReference type="EMBL" id="CP025544">
    <property type="protein sequence ID" value="AXK60585.1"/>
    <property type="molecule type" value="Genomic_DNA"/>
</dbReference>
<evidence type="ECO:0000313" key="2">
    <source>
        <dbReference type="Proteomes" id="UP000254834"/>
    </source>
</evidence>